<evidence type="ECO:0000313" key="3">
    <source>
        <dbReference type="Proteomes" id="UP000307562"/>
    </source>
</evidence>
<dbReference type="KEGG" id="npl:FGF80_10245"/>
<evidence type="ECO:0000313" key="2">
    <source>
        <dbReference type="EMBL" id="QCW03599.1"/>
    </source>
</evidence>
<dbReference type="RefSeq" id="WP_138653812.1">
    <property type="nucleotide sequence ID" value="NZ_CP040637.1"/>
</dbReference>
<protein>
    <submittedName>
        <fullName evidence="2">Uncharacterized protein</fullName>
    </submittedName>
</protein>
<dbReference type="EMBL" id="CP040637">
    <property type="protein sequence ID" value="QCW03599.1"/>
    <property type="molecule type" value="Genomic_DNA"/>
</dbReference>
<evidence type="ECO:0000256" key="1">
    <source>
        <dbReference type="SAM" id="MobiDB-lite"/>
    </source>
</evidence>
<feature type="region of interest" description="Disordered" evidence="1">
    <location>
        <begin position="180"/>
        <end position="203"/>
    </location>
</feature>
<dbReference type="GeneID" id="96156368"/>
<name>A0A4P9TFV1_9EURY</name>
<accession>A0A4P9TFV1</accession>
<keyword evidence="3" id="KW-1185">Reference proteome</keyword>
<gene>
    <name evidence="2" type="ORF">FGF80_10245</name>
</gene>
<dbReference type="Proteomes" id="UP000307562">
    <property type="component" value="Chromosome"/>
</dbReference>
<sequence length="203" mass="22056">MTVAIVECQSCGAHSSLEEIDANGDTCLECGAAIDPDAPVTVPTSLAEGNWDKIHGDDYEPINGVDFDHDKISEPDRDIEAITETLSTVEQGDIVAIDIGAAEAHAETSLYVLQHEHDVAGFDHRINLVEKPREDSWTRLYITALGGPEFDPWGVVSAPYHLDRKTADMRDFASNGWVVSARETGDEPGTVPTNPDRNGDDIQ</sequence>
<proteinExistence type="predicted"/>
<dbReference type="AlphaFoldDB" id="A0A4P9TFV1"/>
<reference evidence="3" key="1">
    <citation type="submission" date="2019-05" db="EMBL/GenBank/DDBJ databases">
        <title>Complete Genome Sequence and Methylation Pattern of the Halophilic Archaeon Natrinema pallidum BOL6-1.</title>
        <authorList>
            <person name="DasSarma P."/>
            <person name="DasSarma B.P."/>
            <person name="DasSarma S.L."/>
            <person name="Martinez F.L."/>
            <person name="Guzman D."/>
            <person name="Roberts R.J."/>
            <person name="DasSarma S."/>
        </authorList>
    </citation>
    <scope>NUCLEOTIDE SEQUENCE [LARGE SCALE GENOMIC DNA]</scope>
    <source>
        <strain evidence="3">BOL6-1</strain>
    </source>
</reference>
<organism evidence="2 3">
    <name type="scientific">Natrinema pallidum</name>
    <dbReference type="NCBI Taxonomy" id="69527"/>
    <lineage>
        <taxon>Archaea</taxon>
        <taxon>Methanobacteriati</taxon>
        <taxon>Methanobacteriota</taxon>
        <taxon>Stenosarchaea group</taxon>
        <taxon>Halobacteria</taxon>
        <taxon>Halobacteriales</taxon>
        <taxon>Natrialbaceae</taxon>
        <taxon>Natrinema</taxon>
    </lineage>
</organism>